<dbReference type="Proteomes" id="UP000322139">
    <property type="component" value="Unassembled WGS sequence"/>
</dbReference>
<comment type="caution">
    <text evidence="2">The sequence shown here is derived from an EMBL/GenBank/DDBJ whole genome shotgun (WGS) entry which is preliminary data.</text>
</comment>
<feature type="transmembrane region" description="Helical" evidence="1">
    <location>
        <begin position="75"/>
        <end position="93"/>
    </location>
</feature>
<gene>
    <name evidence="2" type="ORF">FZD51_19170</name>
</gene>
<reference evidence="2 3" key="1">
    <citation type="submission" date="2019-08" db="EMBL/GenBank/DDBJ databases">
        <title>Bacillus genomes from the desert of Cuatro Cienegas, Coahuila.</title>
        <authorList>
            <person name="Olmedo-Alvarez G."/>
        </authorList>
    </citation>
    <scope>NUCLEOTIDE SEQUENCE [LARGE SCALE GENOMIC DNA]</scope>
    <source>
        <strain evidence="2 3">CH446_14T</strain>
    </source>
</reference>
<proteinExistence type="predicted"/>
<name>A0A5D4R651_9BACI</name>
<protein>
    <recommendedName>
        <fullName evidence="4">Cxxc_20_cxxc protein</fullName>
    </recommendedName>
</protein>
<dbReference type="AlphaFoldDB" id="A0A5D4R651"/>
<keyword evidence="1" id="KW-0812">Transmembrane</keyword>
<evidence type="ECO:0000313" key="2">
    <source>
        <dbReference type="EMBL" id="TYS45691.1"/>
    </source>
</evidence>
<evidence type="ECO:0000256" key="1">
    <source>
        <dbReference type="SAM" id="Phobius"/>
    </source>
</evidence>
<dbReference type="RefSeq" id="WP_148976232.1">
    <property type="nucleotide sequence ID" value="NZ_JBNILB010000011.1"/>
</dbReference>
<dbReference type="InterPro" id="IPR026369">
    <property type="entry name" value="CxxC_20_CxxC"/>
</dbReference>
<dbReference type="EMBL" id="VTER01000010">
    <property type="protein sequence ID" value="TYS45691.1"/>
    <property type="molecule type" value="Genomic_DNA"/>
</dbReference>
<feature type="transmembrane region" description="Helical" evidence="1">
    <location>
        <begin position="99"/>
        <end position="121"/>
    </location>
</feature>
<evidence type="ECO:0008006" key="4">
    <source>
        <dbReference type="Google" id="ProtNLM"/>
    </source>
</evidence>
<organism evidence="2 3">
    <name type="scientific">Bacillus infantis</name>
    <dbReference type="NCBI Taxonomy" id="324767"/>
    <lineage>
        <taxon>Bacteria</taxon>
        <taxon>Bacillati</taxon>
        <taxon>Bacillota</taxon>
        <taxon>Bacilli</taxon>
        <taxon>Bacillales</taxon>
        <taxon>Bacillaceae</taxon>
        <taxon>Bacillus</taxon>
    </lineage>
</organism>
<keyword evidence="1" id="KW-1133">Transmembrane helix</keyword>
<accession>A0A5D4R651</accession>
<sequence>MVPDPLAQTRNIASKCRRIEKVKKTGGASSLQKCKKCHAPFSWRKIYRILWREANQSVICDNCGSEHYVNLGGRLVNTFLVIGPLTIFAGIIAPFDNIYLDLSGGILLGFLGSLLVPYFTILKVDGERLYSD</sequence>
<dbReference type="NCBIfam" id="TIGR04104">
    <property type="entry name" value="cxxc_20_cxxc"/>
    <property type="match status" value="1"/>
</dbReference>
<keyword evidence="1" id="KW-0472">Membrane</keyword>
<evidence type="ECO:0000313" key="3">
    <source>
        <dbReference type="Proteomes" id="UP000322139"/>
    </source>
</evidence>